<feature type="domain" description="Protein kinase" evidence="16">
    <location>
        <begin position="78"/>
        <end position="403"/>
    </location>
</feature>
<reference evidence="17 18" key="1">
    <citation type="submission" date="2022-01" db="EMBL/GenBank/DDBJ databases">
        <title>A high-quality chromosome-level genome assembly of rohu carp, Labeo rohita.</title>
        <authorList>
            <person name="Arick M.A. II"/>
            <person name="Hsu C.-Y."/>
            <person name="Magbanua Z."/>
            <person name="Pechanova O."/>
            <person name="Grover C."/>
            <person name="Miller E."/>
            <person name="Thrash A."/>
            <person name="Ezzel L."/>
            <person name="Alam S."/>
            <person name="Benzie J."/>
            <person name="Hamilton M."/>
            <person name="Karsi A."/>
            <person name="Lawrence M.L."/>
            <person name="Peterson D.G."/>
        </authorList>
    </citation>
    <scope>NUCLEOTIDE SEQUENCE [LARGE SCALE GENOMIC DNA]</scope>
    <source>
        <strain evidence="18">BAU-BD-2019</strain>
        <tissue evidence="17">Blood</tissue>
    </source>
</reference>
<dbReference type="PROSITE" id="PS00108">
    <property type="entry name" value="PROTEIN_KINASE_ST"/>
    <property type="match status" value="1"/>
</dbReference>
<protein>
    <recommendedName>
        <fullName evidence="3">mitogen-activated protein kinase</fullName>
        <ecNumber evidence="3">2.7.11.24</ecNumber>
    </recommendedName>
</protein>
<dbReference type="SUPFAM" id="SSF56112">
    <property type="entry name" value="Protein kinase-like (PK-like)"/>
    <property type="match status" value="1"/>
</dbReference>
<comment type="catalytic activity">
    <reaction evidence="11">
        <text>L-threonyl-[protein] + ATP = O-phospho-L-threonyl-[protein] + ADP + H(+)</text>
        <dbReference type="Rhea" id="RHEA:46608"/>
        <dbReference type="Rhea" id="RHEA-COMP:11060"/>
        <dbReference type="Rhea" id="RHEA-COMP:11605"/>
        <dbReference type="ChEBI" id="CHEBI:15378"/>
        <dbReference type="ChEBI" id="CHEBI:30013"/>
        <dbReference type="ChEBI" id="CHEBI:30616"/>
        <dbReference type="ChEBI" id="CHEBI:61977"/>
        <dbReference type="ChEBI" id="CHEBI:456216"/>
        <dbReference type="EC" id="2.7.11.24"/>
    </reaction>
</comment>
<dbReference type="PRINTS" id="PR01771">
    <property type="entry name" value="ERK3ERK4MAPK"/>
</dbReference>
<comment type="similarity">
    <text evidence="2">Belongs to the protein kinase superfamily. CMGC Ser/Thr protein kinase family. MAP kinase subfamily.</text>
</comment>
<keyword evidence="8 17" id="KW-0418">Kinase</keyword>
<feature type="compositionally biased region" description="Low complexity" evidence="14">
    <location>
        <begin position="630"/>
        <end position="660"/>
    </location>
</feature>
<dbReference type="Proteomes" id="UP000830375">
    <property type="component" value="Unassembled WGS sequence"/>
</dbReference>
<dbReference type="PROSITE" id="PS00107">
    <property type="entry name" value="PROTEIN_KINASE_ATP"/>
    <property type="match status" value="1"/>
</dbReference>
<keyword evidence="15" id="KW-0732">Signal</keyword>
<comment type="caution">
    <text evidence="17">The sequence shown here is derived from an EMBL/GenBank/DDBJ whole genome shotgun (WGS) entry which is preliminary data.</text>
</comment>
<evidence type="ECO:0000256" key="5">
    <source>
        <dbReference type="ARBA" id="ARBA00022553"/>
    </source>
</evidence>
<dbReference type="InterPro" id="IPR008271">
    <property type="entry name" value="Ser/Thr_kinase_AS"/>
</dbReference>
<feature type="region of interest" description="Disordered" evidence="14">
    <location>
        <begin position="630"/>
        <end position="675"/>
    </location>
</feature>
<dbReference type="PANTHER" id="PTHR24055">
    <property type="entry name" value="MITOGEN-ACTIVATED PROTEIN KINASE"/>
    <property type="match status" value="1"/>
</dbReference>
<evidence type="ECO:0000256" key="14">
    <source>
        <dbReference type="SAM" id="MobiDB-lite"/>
    </source>
</evidence>
<evidence type="ECO:0000256" key="10">
    <source>
        <dbReference type="ARBA" id="ARBA00023306"/>
    </source>
</evidence>
<keyword evidence="6" id="KW-0808">Transferase</keyword>
<evidence type="ECO:0000256" key="12">
    <source>
        <dbReference type="ARBA" id="ARBA00048312"/>
    </source>
</evidence>
<feature type="chain" id="PRO_5046458578" description="mitogen-activated protein kinase" evidence="15">
    <location>
        <begin position="23"/>
        <end position="743"/>
    </location>
</feature>
<keyword evidence="7 13" id="KW-0547">Nucleotide-binding</keyword>
<keyword evidence="9 13" id="KW-0067">ATP-binding</keyword>
<feature type="region of interest" description="Disordered" evidence="14">
    <location>
        <begin position="704"/>
        <end position="743"/>
    </location>
</feature>
<evidence type="ECO:0000259" key="16">
    <source>
        <dbReference type="PROSITE" id="PS50011"/>
    </source>
</evidence>
<dbReference type="InterPro" id="IPR050117">
    <property type="entry name" value="MAPK"/>
</dbReference>
<dbReference type="InterPro" id="IPR011009">
    <property type="entry name" value="Kinase-like_dom_sf"/>
</dbReference>
<dbReference type="Gene3D" id="1.10.510.10">
    <property type="entry name" value="Transferase(Phosphotransferase) domain 1"/>
    <property type="match status" value="2"/>
</dbReference>
<dbReference type="EC" id="2.7.11.24" evidence="3"/>
<keyword evidence="10" id="KW-0131">Cell cycle</keyword>
<evidence type="ECO:0000313" key="17">
    <source>
        <dbReference type="EMBL" id="KAI2661580.1"/>
    </source>
</evidence>
<evidence type="ECO:0000256" key="11">
    <source>
        <dbReference type="ARBA" id="ARBA00047592"/>
    </source>
</evidence>
<dbReference type="CDD" id="cd07854">
    <property type="entry name" value="STKc_MAPK4_6"/>
    <property type="match status" value="1"/>
</dbReference>
<evidence type="ECO:0000313" key="18">
    <source>
        <dbReference type="Proteomes" id="UP000830375"/>
    </source>
</evidence>
<organism evidence="17 18">
    <name type="scientific">Labeo rohita</name>
    <name type="common">Indian major carp</name>
    <name type="synonym">Cyprinus rohita</name>
    <dbReference type="NCBI Taxonomy" id="84645"/>
    <lineage>
        <taxon>Eukaryota</taxon>
        <taxon>Metazoa</taxon>
        <taxon>Chordata</taxon>
        <taxon>Craniata</taxon>
        <taxon>Vertebrata</taxon>
        <taxon>Euteleostomi</taxon>
        <taxon>Actinopterygii</taxon>
        <taxon>Neopterygii</taxon>
        <taxon>Teleostei</taxon>
        <taxon>Ostariophysi</taxon>
        <taxon>Cypriniformes</taxon>
        <taxon>Cyprinidae</taxon>
        <taxon>Labeoninae</taxon>
        <taxon>Labeonini</taxon>
        <taxon>Labeo</taxon>
    </lineage>
</organism>
<feature type="binding site" evidence="13">
    <location>
        <position position="108"/>
    </location>
    <ligand>
        <name>ATP</name>
        <dbReference type="ChEBI" id="CHEBI:30616"/>
    </ligand>
</feature>
<evidence type="ECO:0000256" key="2">
    <source>
        <dbReference type="ARBA" id="ARBA00008832"/>
    </source>
</evidence>
<evidence type="ECO:0000256" key="9">
    <source>
        <dbReference type="ARBA" id="ARBA00022840"/>
    </source>
</evidence>
<evidence type="ECO:0000256" key="4">
    <source>
        <dbReference type="ARBA" id="ARBA00022527"/>
    </source>
</evidence>
<dbReference type="InterPro" id="IPR008350">
    <property type="entry name" value="MAPK_ERK3/4"/>
</dbReference>
<gene>
    <name evidence="17" type="ORF">H4Q32_007215</name>
</gene>
<keyword evidence="5" id="KW-0597">Phosphoprotein</keyword>
<dbReference type="Gene3D" id="3.30.200.20">
    <property type="entry name" value="Phosphorylase Kinase, domain 1"/>
    <property type="match status" value="1"/>
</dbReference>
<sequence>MPRPIIWALDVCLSCTSAQVSGSPSDGRGGRDVIKGAPTSFAKEKLPHTGNAQLLLSKLWPGTIHPHFDMALTWGGHYQDLRPLGTGASGLVLSAVDRRSGLRVAVKKLVMRDAVSVKHALREVKITRRLQHENIVRVYDVLGPSGHPLPRDLTHVSAIYIVQECMETDLARLLEQGPLPAEHATLLFYQLLRGLKFIHSANVLHRDLKPANIFINTEQMLLKIGDFGLARIVDPHYSHKVRVTAAGQNSLCNTSRPGGQHEWRALCQTGQGGGYLSEGMVTKWYRSPRLLLSPNNYTKAIDMWAAGCILAEMLTGRMLFAGAHELEQMRLILDTVPVIREEDRQELLKVMPCFVGQGWKVKRSLRKLLPEVEDKAIDFLECILTFNPMDRLTAEAALCHPYLQRYSCPQDEPVSLQPFRIEDELEDSLVTEHAHALSSHWDSVSELGEAEDDEVQRDPRASSTAHIEEAQVDPRKYSHSSSAERFLEQSHSSLERVCGQFTELDCGRSCDYKVGSPSYLDKIAWREGKPQHYSEPKLILDLSHWRHNSMAAPRGGSVEKLLTEPGDLFQEISRWVESTQSGLHSPGSPQEPLASPCSPPQPLSPTMLPHAHMQIPSALQLSSLHDIRRSPNPFFSAPPSLLPSSPSSPHHGSSDYPSSSIRCENDEGPSQMEPSREEHFDLDMFISQALRLCSQSEVLVENSDAPKSGSISHVRNVSDHRASRTQTPTPEMVKAHGCHKEHW</sequence>
<accession>A0ABQ8MFB5</accession>
<name>A0ABQ8MFB5_LABRO</name>
<evidence type="ECO:0000256" key="15">
    <source>
        <dbReference type="SAM" id="SignalP"/>
    </source>
</evidence>
<evidence type="ECO:0000256" key="1">
    <source>
        <dbReference type="ARBA" id="ARBA00001946"/>
    </source>
</evidence>
<feature type="region of interest" description="Disordered" evidence="14">
    <location>
        <begin position="448"/>
        <end position="484"/>
    </location>
</feature>
<keyword evidence="4" id="KW-0723">Serine/threonine-protein kinase</keyword>
<evidence type="ECO:0000256" key="7">
    <source>
        <dbReference type="ARBA" id="ARBA00022741"/>
    </source>
</evidence>
<proteinExistence type="inferred from homology"/>
<comment type="catalytic activity">
    <reaction evidence="12">
        <text>L-seryl-[protein] + ATP = O-phospho-L-seryl-[protein] + ADP + H(+)</text>
        <dbReference type="Rhea" id="RHEA:17989"/>
        <dbReference type="Rhea" id="RHEA-COMP:9863"/>
        <dbReference type="Rhea" id="RHEA-COMP:11604"/>
        <dbReference type="ChEBI" id="CHEBI:15378"/>
        <dbReference type="ChEBI" id="CHEBI:29999"/>
        <dbReference type="ChEBI" id="CHEBI:30616"/>
        <dbReference type="ChEBI" id="CHEBI:83421"/>
        <dbReference type="ChEBI" id="CHEBI:456216"/>
        <dbReference type="EC" id="2.7.11.24"/>
    </reaction>
</comment>
<feature type="compositionally biased region" description="Basic and acidic residues" evidence="14">
    <location>
        <begin position="456"/>
        <end position="476"/>
    </location>
</feature>
<evidence type="ECO:0000256" key="13">
    <source>
        <dbReference type="PROSITE-ProRule" id="PRU10141"/>
    </source>
</evidence>
<dbReference type="InterPro" id="IPR000719">
    <property type="entry name" value="Prot_kinase_dom"/>
</dbReference>
<feature type="region of interest" description="Disordered" evidence="14">
    <location>
        <begin position="578"/>
        <end position="609"/>
    </location>
</feature>
<keyword evidence="18" id="KW-1185">Reference proteome</keyword>
<feature type="signal peptide" evidence="15">
    <location>
        <begin position="1"/>
        <end position="22"/>
    </location>
</feature>
<dbReference type="SMART" id="SM00220">
    <property type="entry name" value="S_TKc"/>
    <property type="match status" value="1"/>
</dbReference>
<comment type="cofactor">
    <cofactor evidence="1">
        <name>Mg(2+)</name>
        <dbReference type="ChEBI" id="CHEBI:18420"/>
    </cofactor>
</comment>
<evidence type="ECO:0000256" key="8">
    <source>
        <dbReference type="ARBA" id="ARBA00022777"/>
    </source>
</evidence>
<dbReference type="PROSITE" id="PS50011">
    <property type="entry name" value="PROTEIN_KINASE_DOM"/>
    <property type="match status" value="1"/>
</dbReference>
<evidence type="ECO:0000256" key="6">
    <source>
        <dbReference type="ARBA" id="ARBA00022679"/>
    </source>
</evidence>
<dbReference type="Pfam" id="PF00069">
    <property type="entry name" value="Pkinase"/>
    <property type="match status" value="2"/>
</dbReference>
<dbReference type="InterPro" id="IPR017441">
    <property type="entry name" value="Protein_kinase_ATP_BS"/>
</dbReference>
<evidence type="ECO:0000256" key="3">
    <source>
        <dbReference type="ARBA" id="ARBA00012411"/>
    </source>
</evidence>
<dbReference type="EMBL" id="JACTAM010000008">
    <property type="protein sequence ID" value="KAI2661580.1"/>
    <property type="molecule type" value="Genomic_DNA"/>
</dbReference>
<dbReference type="GO" id="GO:0016301">
    <property type="term" value="F:kinase activity"/>
    <property type="evidence" value="ECO:0007669"/>
    <property type="project" value="UniProtKB-KW"/>
</dbReference>